<comment type="caution">
    <text evidence="3">The sequence shown here is derived from an EMBL/GenBank/DDBJ whole genome shotgun (WGS) entry which is preliminary data.</text>
</comment>
<dbReference type="InterPro" id="IPR011006">
    <property type="entry name" value="CheY-like_superfamily"/>
</dbReference>
<organism evidence="3 4">
    <name type="scientific">Rhodopseudomonas palustris</name>
    <dbReference type="NCBI Taxonomy" id="1076"/>
    <lineage>
        <taxon>Bacteria</taxon>
        <taxon>Pseudomonadati</taxon>
        <taxon>Pseudomonadota</taxon>
        <taxon>Alphaproteobacteria</taxon>
        <taxon>Hyphomicrobiales</taxon>
        <taxon>Nitrobacteraceae</taxon>
        <taxon>Rhodopseudomonas</taxon>
    </lineage>
</organism>
<dbReference type="InterPro" id="IPR001789">
    <property type="entry name" value="Sig_transdc_resp-reg_receiver"/>
</dbReference>
<evidence type="ECO:0000313" key="3">
    <source>
        <dbReference type="EMBL" id="PZA13020.1"/>
    </source>
</evidence>
<evidence type="ECO:0000259" key="2">
    <source>
        <dbReference type="PROSITE" id="PS50110"/>
    </source>
</evidence>
<dbReference type="SMART" id="SM00448">
    <property type="entry name" value="REC"/>
    <property type="match status" value="1"/>
</dbReference>
<keyword evidence="1" id="KW-0597">Phosphoprotein</keyword>
<protein>
    <submittedName>
        <fullName evidence="3">Response regulator</fullName>
    </submittedName>
</protein>
<dbReference type="Proteomes" id="UP000248134">
    <property type="component" value="Unassembled WGS sequence"/>
</dbReference>
<dbReference type="EMBL" id="QKQS01000008">
    <property type="protein sequence ID" value="PZA13020.1"/>
    <property type="molecule type" value="Genomic_DNA"/>
</dbReference>
<dbReference type="Gene3D" id="3.40.50.2300">
    <property type="match status" value="1"/>
</dbReference>
<dbReference type="PROSITE" id="PS50110">
    <property type="entry name" value="RESPONSE_REGULATORY"/>
    <property type="match status" value="1"/>
</dbReference>
<accession>A0A323UN18</accession>
<dbReference type="RefSeq" id="WP_110785101.1">
    <property type="nucleotide sequence ID" value="NZ_QKQS01000008.1"/>
</dbReference>
<sequence>MIRRNTAMSGRRILLVEDEYFIADDMVRLFQERGAEVVGPFSRIEDALAAVSAADRLDAAVLDVNLHGTIVFPLADELTARGIRFVFTTGYDHHVIPARFDHVVRCGKPIDPEAVIAALFDA</sequence>
<feature type="modified residue" description="4-aspartylphosphate" evidence="1">
    <location>
        <position position="63"/>
    </location>
</feature>
<evidence type="ECO:0000256" key="1">
    <source>
        <dbReference type="PROSITE-ProRule" id="PRU00169"/>
    </source>
</evidence>
<dbReference type="AlphaFoldDB" id="A0A323UN18"/>
<reference evidence="3 4" key="1">
    <citation type="submission" date="2018-06" db="EMBL/GenBank/DDBJ databases">
        <title>Draft Whole-Genome Sequence of the purple photosynthetic bacterium Rhodospeudomonas palustris XCP.</title>
        <authorList>
            <person name="Rayyan A."/>
            <person name="Meyer T.E."/>
            <person name="Kyndt J.A."/>
        </authorList>
    </citation>
    <scope>NUCLEOTIDE SEQUENCE [LARGE SCALE GENOMIC DNA]</scope>
    <source>
        <strain evidence="3 4">XCP</strain>
    </source>
</reference>
<evidence type="ECO:0000313" key="4">
    <source>
        <dbReference type="Proteomes" id="UP000248134"/>
    </source>
</evidence>
<dbReference type="SUPFAM" id="SSF52172">
    <property type="entry name" value="CheY-like"/>
    <property type="match status" value="1"/>
</dbReference>
<name>A0A323UN18_RHOPL</name>
<dbReference type="GO" id="GO:0000160">
    <property type="term" value="P:phosphorelay signal transduction system"/>
    <property type="evidence" value="ECO:0007669"/>
    <property type="project" value="InterPro"/>
</dbReference>
<feature type="domain" description="Response regulatory" evidence="2">
    <location>
        <begin position="12"/>
        <end position="122"/>
    </location>
</feature>
<proteinExistence type="predicted"/>
<gene>
    <name evidence="3" type="ORF">DNX69_06010</name>
</gene>
<dbReference type="OrthoDB" id="582170at2"/>